<evidence type="ECO:0000256" key="2">
    <source>
        <dbReference type="ARBA" id="ARBA00022741"/>
    </source>
</evidence>
<gene>
    <name evidence="5" type="ORF">DP107_08185</name>
</gene>
<name>A0A554NA33_9EURY</name>
<evidence type="ECO:0000256" key="1">
    <source>
        <dbReference type="ARBA" id="ARBA00022448"/>
    </source>
</evidence>
<dbReference type="InParanoid" id="A0A554NA33"/>
<comment type="caution">
    <text evidence="5">The sequence shown here is derived from an EMBL/GenBank/DDBJ whole genome shotgun (WGS) entry which is preliminary data.</text>
</comment>
<dbReference type="InterPro" id="IPR051120">
    <property type="entry name" value="ABC_AA/LPS_Transport"/>
</dbReference>
<dbReference type="GO" id="GO:0005524">
    <property type="term" value="F:ATP binding"/>
    <property type="evidence" value="ECO:0007669"/>
    <property type="project" value="UniProtKB-KW"/>
</dbReference>
<dbReference type="SMART" id="SM00382">
    <property type="entry name" value="AAA"/>
    <property type="match status" value="1"/>
</dbReference>
<dbReference type="Pfam" id="PF12399">
    <property type="entry name" value="BCA_ABC_TP_C"/>
    <property type="match status" value="1"/>
</dbReference>
<dbReference type="AlphaFoldDB" id="A0A554NA33"/>
<dbReference type="PANTHER" id="PTHR45772">
    <property type="entry name" value="CONSERVED COMPONENT OF ABC TRANSPORTER FOR NATURAL AMINO ACIDS-RELATED"/>
    <property type="match status" value="1"/>
</dbReference>
<dbReference type="PROSITE" id="PS50893">
    <property type="entry name" value="ABC_TRANSPORTER_2"/>
    <property type="match status" value="1"/>
</dbReference>
<sequence length="285" mass="30922">MGLLEMEGLTKRFSGLTAVDDVDLTVERGETKAIIGPNGAGKSTTINLITGLLEPTAGHVYYDPPDEAAADIHELRTISDEERSADQQQRLDELRSEYSITGLEPHEVVQTGISKSFQTASIFPGMTARENVQMAALATEHGSFKLNFLRRQSSFDAVDEIATEMLEAVDLLRDAGEEAASLPYGDKRRLEIAIALASEPDLLFMDEPTAGMSPEETQATVDLVERLQQELGLTIVLVEHDMEIIFSIADSIAVLNRGAIIADGTPDEVEGDTDVQEAYLGGVEL</sequence>
<proteinExistence type="predicted"/>
<evidence type="ECO:0000256" key="3">
    <source>
        <dbReference type="ARBA" id="ARBA00022840"/>
    </source>
</evidence>
<dbReference type="PANTHER" id="PTHR45772:SF9">
    <property type="entry name" value="CONSERVED COMPONENT OF ABC TRANSPORTER FOR NATURAL AMINO ACIDS"/>
    <property type="match status" value="1"/>
</dbReference>
<accession>A0A554NA33</accession>
<feature type="domain" description="ABC transporter" evidence="4">
    <location>
        <begin position="4"/>
        <end position="282"/>
    </location>
</feature>
<keyword evidence="2" id="KW-0547">Nucleotide-binding</keyword>
<dbReference type="Gene3D" id="3.40.50.300">
    <property type="entry name" value="P-loop containing nucleotide triphosphate hydrolases"/>
    <property type="match status" value="1"/>
</dbReference>
<dbReference type="GO" id="GO:0005886">
    <property type="term" value="C:plasma membrane"/>
    <property type="evidence" value="ECO:0007669"/>
    <property type="project" value="TreeGrafter"/>
</dbReference>
<organism evidence="5 6">
    <name type="scientific">Haloglomus irregulare</name>
    <dbReference type="NCBI Taxonomy" id="2234134"/>
    <lineage>
        <taxon>Archaea</taxon>
        <taxon>Methanobacteriati</taxon>
        <taxon>Methanobacteriota</taxon>
        <taxon>Stenosarchaea group</taxon>
        <taxon>Halobacteria</taxon>
        <taxon>Halobacteriales</taxon>
        <taxon>Natronomonadaceae</taxon>
        <taxon>Haloglomus</taxon>
    </lineage>
</organism>
<dbReference type="Pfam" id="PF00005">
    <property type="entry name" value="ABC_tran"/>
    <property type="match status" value="1"/>
</dbReference>
<evidence type="ECO:0000259" key="4">
    <source>
        <dbReference type="PROSITE" id="PS50893"/>
    </source>
</evidence>
<dbReference type="RefSeq" id="WP_144261669.1">
    <property type="nucleotide sequence ID" value="NZ_QMDX01000004.1"/>
</dbReference>
<keyword evidence="6" id="KW-1185">Reference proteome</keyword>
<dbReference type="InterPro" id="IPR003593">
    <property type="entry name" value="AAA+_ATPase"/>
</dbReference>
<dbReference type="OrthoDB" id="44250at2157"/>
<keyword evidence="1" id="KW-0813">Transport</keyword>
<protein>
    <submittedName>
        <fullName evidence="5">ABC transporter ATP-binding protein</fullName>
    </submittedName>
</protein>
<dbReference type="CDD" id="cd03219">
    <property type="entry name" value="ABC_Mj1267_LivG_branched"/>
    <property type="match status" value="1"/>
</dbReference>
<dbReference type="GO" id="GO:0016887">
    <property type="term" value="F:ATP hydrolysis activity"/>
    <property type="evidence" value="ECO:0007669"/>
    <property type="project" value="InterPro"/>
</dbReference>
<reference evidence="5 6" key="1">
    <citation type="submission" date="2018-06" db="EMBL/GenBank/DDBJ databases">
        <title>Natronomonas sp. F16-60 a new haloarchaeon isolated from a solar saltern of Isla Cristina, Huelva, Spain.</title>
        <authorList>
            <person name="Duran-Viseras A."/>
            <person name="Sanchez-Porro C."/>
            <person name="Ventosa A."/>
        </authorList>
    </citation>
    <scope>NUCLEOTIDE SEQUENCE [LARGE SCALE GENOMIC DNA]</scope>
    <source>
        <strain evidence="5 6">F16-60</strain>
    </source>
</reference>
<evidence type="ECO:0000313" key="6">
    <source>
        <dbReference type="Proteomes" id="UP000319894"/>
    </source>
</evidence>
<keyword evidence="3 5" id="KW-0067">ATP-binding</keyword>
<evidence type="ECO:0000313" key="5">
    <source>
        <dbReference type="EMBL" id="TSD14222.1"/>
    </source>
</evidence>
<dbReference type="InterPro" id="IPR032823">
    <property type="entry name" value="BCA_ABC_TP_C"/>
</dbReference>
<dbReference type="InterPro" id="IPR027417">
    <property type="entry name" value="P-loop_NTPase"/>
</dbReference>
<dbReference type="EMBL" id="QMDX01000004">
    <property type="protein sequence ID" value="TSD14222.1"/>
    <property type="molecule type" value="Genomic_DNA"/>
</dbReference>
<dbReference type="Proteomes" id="UP000319894">
    <property type="component" value="Unassembled WGS sequence"/>
</dbReference>
<dbReference type="SUPFAM" id="SSF52540">
    <property type="entry name" value="P-loop containing nucleoside triphosphate hydrolases"/>
    <property type="match status" value="1"/>
</dbReference>
<dbReference type="InterPro" id="IPR003439">
    <property type="entry name" value="ABC_transporter-like_ATP-bd"/>
</dbReference>